<dbReference type="AlphaFoldDB" id="A0A9D4Q9P6"/>
<comment type="similarity">
    <text evidence="2">Belongs to the AB hydrolase superfamily. Epoxide hydrolase family.</text>
</comment>
<dbReference type="VEuPathDB" id="VectorBase:RSAN_033749"/>
<dbReference type="PANTHER" id="PTHR43329">
    <property type="entry name" value="EPOXIDE HYDROLASE"/>
    <property type="match status" value="1"/>
</dbReference>
<evidence type="ECO:0000256" key="2">
    <source>
        <dbReference type="ARBA" id="ARBA00038334"/>
    </source>
</evidence>
<proteinExistence type="inferred from homology"/>
<sequence length="388" mass="44844">MALTIFGQALYFAIATAMGLWMQGYVKMQIAVNGPSVLAPQNRTEPAEFYSEEFGKHAYVNANNITFHYVTKGCDVENRTMLLFLHGFLDFWFIWNRQIPELSEEFCVVAPDMRGYGKTTRPDDTAEYVMPKLIDDVKGLLDKLNPGHKREVVLVGHDWGGMISMCFATLHENMIDKMVLINSMHPKAFLKQLFRSTTQMRMSWYQLPFRRPVFPEQYLILKDFDFFDKAHKGFTKEEEYAHKYTYSQPGALTGTINYYRAFNNDSDHLNKIPYRKINVSTLILWGKKDEFITTPVAEYNQEWLTKSAIVYYEGAGHFTQRECPKHVTKRIREFASTGAVSVAEDARWSWWKPAKPQCSESRKAGSGWTPQGIPFIPDGAELPKEMRQ</sequence>
<dbReference type="SUPFAM" id="SSF53474">
    <property type="entry name" value="alpha/beta-Hydrolases"/>
    <property type="match status" value="1"/>
</dbReference>
<evidence type="ECO:0000313" key="4">
    <source>
        <dbReference type="EMBL" id="KAH7972367.1"/>
    </source>
</evidence>
<organism evidence="4 5">
    <name type="scientific">Rhipicephalus sanguineus</name>
    <name type="common">Brown dog tick</name>
    <name type="synonym">Ixodes sanguineus</name>
    <dbReference type="NCBI Taxonomy" id="34632"/>
    <lineage>
        <taxon>Eukaryota</taxon>
        <taxon>Metazoa</taxon>
        <taxon>Ecdysozoa</taxon>
        <taxon>Arthropoda</taxon>
        <taxon>Chelicerata</taxon>
        <taxon>Arachnida</taxon>
        <taxon>Acari</taxon>
        <taxon>Parasitiformes</taxon>
        <taxon>Ixodida</taxon>
        <taxon>Ixodoidea</taxon>
        <taxon>Ixodidae</taxon>
        <taxon>Rhipicephalinae</taxon>
        <taxon>Rhipicephalus</taxon>
        <taxon>Rhipicephalus</taxon>
    </lineage>
</organism>
<dbReference type="GO" id="GO:0004301">
    <property type="term" value="F:epoxide hydrolase activity"/>
    <property type="evidence" value="ECO:0007669"/>
    <property type="project" value="UniProtKB-ARBA"/>
</dbReference>
<dbReference type="OMA" id="YWHWLFH"/>
<protein>
    <recommendedName>
        <fullName evidence="3">AB hydrolase-1 domain-containing protein</fullName>
    </recommendedName>
</protein>
<dbReference type="InterPro" id="IPR029058">
    <property type="entry name" value="AB_hydrolase_fold"/>
</dbReference>
<feature type="domain" description="AB hydrolase-1" evidence="3">
    <location>
        <begin position="82"/>
        <end position="320"/>
    </location>
</feature>
<accession>A0A9D4Q9P6</accession>
<dbReference type="EMBL" id="JABSTV010001247">
    <property type="protein sequence ID" value="KAH7972367.1"/>
    <property type="molecule type" value="Genomic_DNA"/>
</dbReference>
<evidence type="ECO:0000259" key="3">
    <source>
        <dbReference type="Pfam" id="PF00561"/>
    </source>
</evidence>
<name>A0A9D4Q9P6_RHISA</name>
<keyword evidence="5" id="KW-1185">Reference proteome</keyword>
<dbReference type="Pfam" id="PF00561">
    <property type="entry name" value="Abhydrolase_1"/>
    <property type="match status" value="1"/>
</dbReference>
<evidence type="ECO:0000313" key="5">
    <source>
        <dbReference type="Proteomes" id="UP000821837"/>
    </source>
</evidence>
<dbReference type="Gene3D" id="3.40.50.1820">
    <property type="entry name" value="alpha/beta hydrolase"/>
    <property type="match status" value="1"/>
</dbReference>
<gene>
    <name evidence="4" type="ORF">HPB52_011507</name>
</gene>
<evidence type="ECO:0000256" key="1">
    <source>
        <dbReference type="ARBA" id="ARBA00022801"/>
    </source>
</evidence>
<dbReference type="PRINTS" id="PR00111">
    <property type="entry name" value="ABHYDROLASE"/>
</dbReference>
<reference evidence="4" key="2">
    <citation type="submission" date="2021-09" db="EMBL/GenBank/DDBJ databases">
        <authorList>
            <person name="Jia N."/>
            <person name="Wang J."/>
            <person name="Shi W."/>
            <person name="Du L."/>
            <person name="Sun Y."/>
            <person name="Zhan W."/>
            <person name="Jiang J."/>
            <person name="Wang Q."/>
            <person name="Zhang B."/>
            <person name="Ji P."/>
            <person name="Sakyi L.B."/>
            <person name="Cui X."/>
            <person name="Yuan T."/>
            <person name="Jiang B."/>
            <person name="Yang W."/>
            <person name="Lam T.T.-Y."/>
            <person name="Chang Q."/>
            <person name="Ding S."/>
            <person name="Wang X."/>
            <person name="Zhu J."/>
            <person name="Ruan X."/>
            <person name="Zhao L."/>
            <person name="Wei J."/>
            <person name="Que T."/>
            <person name="Du C."/>
            <person name="Cheng J."/>
            <person name="Dai P."/>
            <person name="Han X."/>
            <person name="Huang E."/>
            <person name="Gao Y."/>
            <person name="Liu J."/>
            <person name="Shao H."/>
            <person name="Ye R."/>
            <person name="Li L."/>
            <person name="Wei W."/>
            <person name="Wang X."/>
            <person name="Wang C."/>
            <person name="Huo Q."/>
            <person name="Li W."/>
            <person name="Guo W."/>
            <person name="Chen H."/>
            <person name="Chen S."/>
            <person name="Zhou L."/>
            <person name="Zhou L."/>
            <person name="Ni X."/>
            <person name="Tian J."/>
            <person name="Zhou Y."/>
            <person name="Sheng Y."/>
            <person name="Liu T."/>
            <person name="Pan Y."/>
            <person name="Xia L."/>
            <person name="Li J."/>
            <person name="Zhao F."/>
            <person name="Cao W."/>
        </authorList>
    </citation>
    <scope>NUCLEOTIDE SEQUENCE</scope>
    <source>
        <strain evidence="4">Rsan-2018</strain>
        <tissue evidence="4">Larvae</tissue>
    </source>
</reference>
<keyword evidence="1" id="KW-0378">Hydrolase</keyword>
<dbReference type="InterPro" id="IPR000073">
    <property type="entry name" value="AB_hydrolase_1"/>
</dbReference>
<dbReference type="PRINTS" id="PR00412">
    <property type="entry name" value="EPOXHYDRLASE"/>
</dbReference>
<dbReference type="InterPro" id="IPR000639">
    <property type="entry name" value="Epox_hydrolase-like"/>
</dbReference>
<reference evidence="4" key="1">
    <citation type="journal article" date="2020" name="Cell">
        <title>Large-Scale Comparative Analyses of Tick Genomes Elucidate Their Genetic Diversity and Vector Capacities.</title>
        <authorList>
            <consortium name="Tick Genome and Microbiome Consortium (TIGMIC)"/>
            <person name="Jia N."/>
            <person name="Wang J."/>
            <person name="Shi W."/>
            <person name="Du L."/>
            <person name="Sun Y."/>
            <person name="Zhan W."/>
            <person name="Jiang J.F."/>
            <person name="Wang Q."/>
            <person name="Zhang B."/>
            <person name="Ji P."/>
            <person name="Bell-Sakyi L."/>
            <person name="Cui X.M."/>
            <person name="Yuan T.T."/>
            <person name="Jiang B.G."/>
            <person name="Yang W.F."/>
            <person name="Lam T.T."/>
            <person name="Chang Q.C."/>
            <person name="Ding S.J."/>
            <person name="Wang X.J."/>
            <person name="Zhu J.G."/>
            <person name="Ruan X.D."/>
            <person name="Zhao L."/>
            <person name="Wei J.T."/>
            <person name="Ye R.Z."/>
            <person name="Que T.C."/>
            <person name="Du C.H."/>
            <person name="Zhou Y.H."/>
            <person name="Cheng J.X."/>
            <person name="Dai P.F."/>
            <person name="Guo W.B."/>
            <person name="Han X.H."/>
            <person name="Huang E.J."/>
            <person name="Li L.F."/>
            <person name="Wei W."/>
            <person name="Gao Y.C."/>
            <person name="Liu J.Z."/>
            <person name="Shao H.Z."/>
            <person name="Wang X."/>
            <person name="Wang C.C."/>
            <person name="Yang T.C."/>
            <person name="Huo Q.B."/>
            <person name="Li W."/>
            <person name="Chen H.Y."/>
            <person name="Chen S.E."/>
            <person name="Zhou L.G."/>
            <person name="Ni X.B."/>
            <person name="Tian J.H."/>
            <person name="Sheng Y."/>
            <person name="Liu T."/>
            <person name="Pan Y.S."/>
            <person name="Xia L.Y."/>
            <person name="Li J."/>
            <person name="Zhao F."/>
            <person name="Cao W.C."/>
        </authorList>
    </citation>
    <scope>NUCLEOTIDE SEQUENCE</scope>
    <source>
        <strain evidence="4">Rsan-2018</strain>
    </source>
</reference>
<comment type="caution">
    <text evidence="4">The sequence shown here is derived from an EMBL/GenBank/DDBJ whole genome shotgun (WGS) entry which is preliminary data.</text>
</comment>
<dbReference type="Proteomes" id="UP000821837">
    <property type="component" value="Chromosome 11"/>
</dbReference>
<dbReference type="OrthoDB" id="6431331at2759"/>